<evidence type="ECO:0000256" key="3">
    <source>
        <dbReference type="ARBA" id="ARBA00022448"/>
    </source>
</evidence>
<dbReference type="PROSITE" id="PS00874">
    <property type="entry name" value="T2SP_F"/>
    <property type="match status" value="1"/>
</dbReference>
<dbReference type="Pfam" id="PF00482">
    <property type="entry name" value="T2SSF"/>
    <property type="match status" value="2"/>
</dbReference>
<dbReference type="FunFam" id="1.20.81.30:FF:000001">
    <property type="entry name" value="Type II secretion system protein F"/>
    <property type="match status" value="1"/>
</dbReference>
<feature type="domain" description="Type II secretion system protein GspF" evidence="10">
    <location>
        <begin position="284"/>
        <end position="402"/>
    </location>
</feature>
<dbReference type="InterPro" id="IPR018076">
    <property type="entry name" value="T2SS_GspF_dom"/>
</dbReference>
<keyword evidence="6 9" id="KW-0812">Transmembrane</keyword>
<evidence type="ECO:0000256" key="4">
    <source>
        <dbReference type="ARBA" id="ARBA00022475"/>
    </source>
</evidence>
<sequence length="411" mass="45477">MEVYTYKGISSGKYVEGEVEALNQDEASHKLKEQKIIITNLIKSKKKKGKTTDKKKGGQFSFFKKKIKAEDVLIFSKQLATMIKAGLPILNVIEMLRDQLENPSLKEVIEDIRKSLEGGVSLSKCFEKYPQIFDNVYVNLIKAGEASGKLDVFLLKIVESLEKKEKIKKKIKGALMYPTIMFTVAITVMVFMLIKVVPVFAKMYEGMGIPLPAPTAAIMAASNFMRGAGGLTLFILLTGSFVIFKYLIKTNANIRLKWHGQVLKMPVFGDMILKSLLARISLILGNLSAAGVNLLESLEIAKSVSNNDVVSNAIENVKKGVFSGDTLTKLFLKEPLFPPTFSQLISVGEQTGNLDEMFSAVANYYEEEFDTSVNNMSTLIEPIMIVFMGLMIGGLMIAMYSPIFNVGALIN</sequence>
<keyword evidence="8 9" id="KW-0472">Membrane</keyword>
<protein>
    <recommendedName>
        <fullName evidence="10">Type II secretion system protein GspF domain-containing protein</fullName>
    </recommendedName>
</protein>
<evidence type="ECO:0000256" key="5">
    <source>
        <dbReference type="ARBA" id="ARBA00022519"/>
    </source>
</evidence>
<keyword evidence="4" id="KW-1003">Cell membrane</keyword>
<comment type="similarity">
    <text evidence="2">Belongs to the GSP F family.</text>
</comment>
<evidence type="ECO:0000256" key="6">
    <source>
        <dbReference type="ARBA" id="ARBA00022692"/>
    </source>
</evidence>
<feature type="transmembrane region" description="Helical" evidence="9">
    <location>
        <begin position="174"/>
        <end position="194"/>
    </location>
</feature>
<gene>
    <name evidence="11" type="ORF">METZ01_LOCUS85448</name>
</gene>
<organism evidence="11">
    <name type="scientific">marine metagenome</name>
    <dbReference type="NCBI Taxonomy" id="408172"/>
    <lineage>
        <taxon>unclassified sequences</taxon>
        <taxon>metagenomes</taxon>
        <taxon>ecological metagenomes</taxon>
    </lineage>
</organism>
<dbReference type="InterPro" id="IPR042094">
    <property type="entry name" value="T2SS_GspF_sf"/>
</dbReference>
<name>A0A381UXB9_9ZZZZ</name>
<dbReference type="PANTHER" id="PTHR30012:SF7">
    <property type="entry name" value="PROTEIN TRANSPORT PROTEIN HOFC HOMOLOG"/>
    <property type="match status" value="1"/>
</dbReference>
<feature type="transmembrane region" description="Helical" evidence="9">
    <location>
        <begin position="228"/>
        <end position="248"/>
    </location>
</feature>
<accession>A0A381UXB9</accession>
<dbReference type="GO" id="GO:0005886">
    <property type="term" value="C:plasma membrane"/>
    <property type="evidence" value="ECO:0007669"/>
    <property type="project" value="UniProtKB-SubCell"/>
</dbReference>
<keyword evidence="3" id="KW-0813">Transport</keyword>
<evidence type="ECO:0000256" key="1">
    <source>
        <dbReference type="ARBA" id="ARBA00004429"/>
    </source>
</evidence>
<evidence type="ECO:0000259" key="10">
    <source>
        <dbReference type="Pfam" id="PF00482"/>
    </source>
</evidence>
<proteinExistence type="inferred from homology"/>
<evidence type="ECO:0000256" key="9">
    <source>
        <dbReference type="SAM" id="Phobius"/>
    </source>
</evidence>
<evidence type="ECO:0000313" key="11">
    <source>
        <dbReference type="EMBL" id="SVA32594.1"/>
    </source>
</evidence>
<dbReference type="PRINTS" id="PR00812">
    <property type="entry name" value="BCTERIALGSPF"/>
</dbReference>
<dbReference type="InterPro" id="IPR003004">
    <property type="entry name" value="GspF/PilC"/>
</dbReference>
<dbReference type="AlphaFoldDB" id="A0A381UXB9"/>
<dbReference type="InterPro" id="IPR001992">
    <property type="entry name" value="T2SS_GspF/T4SS_PilC_CS"/>
</dbReference>
<evidence type="ECO:0000256" key="2">
    <source>
        <dbReference type="ARBA" id="ARBA00005745"/>
    </source>
</evidence>
<feature type="domain" description="Type II secretion system protein GspF" evidence="10">
    <location>
        <begin position="75"/>
        <end position="198"/>
    </location>
</feature>
<comment type="subcellular location">
    <subcellularLocation>
        <location evidence="1">Cell inner membrane</location>
        <topology evidence="1">Multi-pass membrane protein</topology>
    </subcellularLocation>
</comment>
<evidence type="ECO:0000256" key="7">
    <source>
        <dbReference type="ARBA" id="ARBA00022989"/>
    </source>
</evidence>
<dbReference type="EMBL" id="UINC01007307">
    <property type="protein sequence ID" value="SVA32594.1"/>
    <property type="molecule type" value="Genomic_DNA"/>
</dbReference>
<keyword evidence="5" id="KW-0997">Cell inner membrane</keyword>
<dbReference type="Gene3D" id="1.20.81.30">
    <property type="entry name" value="Type II secretion system (T2SS), domain F"/>
    <property type="match status" value="2"/>
</dbReference>
<dbReference type="PANTHER" id="PTHR30012">
    <property type="entry name" value="GENERAL SECRETION PATHWAY PROTEIN"/>
    <property type="match status" value="1"/>
</dbReference>
<keyword evidence="7 9" id="KW-1133">Transmembrane helix</keyword>
<evidence type="ECO:0000256" key="8">
    <source>
        <dbReference type="ARBA" id="ARBA00023136"/>
    </source>
</evidence>
<dbReference type="GO" id="GO:0015628">
    <property type="term" value="P:protein secretion by the type II secretion system"/>
    <property type="evidence" value="ECO:0007669"/>
    <property type="project" value="TreeGrafter"/>
</dbReference>
<reference evidence="11" key="1">
    <citation type="submission" date="2018-05" db="EMBL/GenBank/DDBJ databases">
        <authorList>
            <person name="Lanie J.A."/>
            <person name="Ng W.-L."/>
            <person name="Kazmierczak K.M."/>
            <person name="Andrzejewski T.M."/>
            <person name="Davidsen T.M."/>
            <person name="Wayne K.J."/>
            <person name="Tettelin H."/>
            <person name="Glass J.I."/>
            <person name="Rusch D."/>
            <person name="Podicherti R."/>
            <person name="Tsui H.-C.T."/>
            <person name="Winkler M.E."/>
        </authorList>
    </citation>
    <scope>NUCLEOTIDE SEQUENCE</scope>
</reference>
<feature type="transmembrane region" description="Helical" evidence="9">
    <location>
        <begin position="383"/>
        <end position="403"/>
    </location>
</feature>